<reference evidence="1" key="1">
    <citation type="submission" date="2021-06" db="EMBL/GenBank/DDBJ databases">
        <authorList>
            <person name="Kallberg Y."/>
            <person name="Tangrot J."/>
            <person name="Rosling A."/>
        </authorList>
    </citation>
    <scope>NUCLEOTIDE SEQUENCE</scope>
    <source>
        <strain evidence="1">AU212A</strain>
    </source>
</reference>
<protein>
    <submittedName>
        <fullName evidence="1">10318_t:CDS:1</fullName>
    </submittedName>
</protein>
<evidence type="ECO:0000313" key="1">
    <source>
        <dbReference type="EMBL" id="CAG8623859.1"/>
    </source>
</evidence>
<keyword evidence="2" id="KW-1185">Reference proteome</keyword>
<accession>A0ACA9N0H2</accession>
<feature type="non-terminal residue" evidence="1">
    <location>
        <position position="1"/>
    </location>
</feature>
<dbReference type="Proteomes" id="UP000789860">
    <property type="component" value="Unassembled WGS sequence"/>
</dbReference>
<gene>
    <name evidence="1" type="ORF">SCALOS_LOCUS7740</name>
</gene>
<sequence>FYRIINPEEIQHEKTLGGGLEKFAYHVEVVGGMIPFCNSWALNSTDIKLLESLNKEIADLKKQIQALTILAEDRKAKLSQEQQALIKLAKQKLTNKKEAAELLNQLTQN</sequence>
<dbReference type="EMBL" id="CAJVPM010018221">
    <property type="protein sequence ID" value="CAG8623859.1"/>
    <property type="molecule type" value="Genomic_DNA"/>
</dbReference>
<evidence type="ECO:0000313" key="2">
    <source>
        <dbReference type="Proteomes" id="UP000789860"/>
    </source>
</evidence>
<comment type="caution">
    <text evidence="1">The sequence shown here is derived from an EMBL/GenBank/DDBJ whole genome shotgun (WGS) entry which is preliminary data.</text>
</comment>
<proteinExistence type="predicted"/>
<organism evidence="1 2">
    <name type="scientific">Scutellospora calospora</name>
    <dbReference type="NCBI Taxonomy" id="85575"/>
    <lineage>
        <taxon>Eukaryota</taxon>
        <taxon>Fungi</taxon>
        <taxon>Fungi incertae sedis</taxon>
        <taxon>Mucoromycota</taxon>
        <taxon>Glomeromycotina</taxon>
        <taxon>Glomeromycetes</taxon>
        <taxon>Diversisporales</taxon>
        <taxon>Gigasporaceae</taxon>
        <taxon>Scutellospora</taxon>
    </lineage>
</organism>
<name>A0ACA9N0H2_9GLOM</name>